<keyword evidence="1" id="KW-0812">Transmembrane</keyword>
<organism evidence="2 3">
    <name type="scientific">Candidatus Chisholmbacteria bacterium RIFCSPHIGHO2_01_FULL_48_12</name>
    <dbReference type="NCBI Taxonomy" id="1797589"/>
    <lineage>
        <taxon>Bacteria</taxon>
        <taxon>Candidatus Chisholmiibacteriota</taxon>
    </lineage>
</organism>
<dbReference type="STRING" id="1797589.A2784_02335"/>
<evidence type="ECO:0000256" key="1">
    <source>
        <dbReference type="SAM" id="Phobius"/>
    </source>
</evidence>
<proteinExistence type="predicted"/>
<evidence type="ECO:0000313" key="2">
    <source>
        <dbReference type="EMBL" id="OGY15523.1"/>
    </source>
</evidence>
<keyword evidence="1" id="KW-0472">Membrane</keyword>
<name>A0A1G1VJB0_9BACT</name>
<comment type="caution">
    <text evidence="2">The sequence shown here is derived from an EMBL/GenBank/DDBJ whole genome shotgun (WGS) entry which is preliminary data.</text>
</comment>
<dbReference type="Proteomes" id="UP000177324">
    <property type="component" value="Unassembled WGS sequence"/>
</dbReference>
<gene>
    <name evidence="2" type="ORF">A2784_02335</name>
</gene>
<dbReference type="EMBL" id="MHCH01000065">
    <property type="protein sequence ID" value="OGY15523.1"/>
    <property type="molecule type" value="Genomic_DNA"/>
</dbReference>
<protein>
    <recommendedName>
        <fullName evidence="4">Cell division protein FtsL</fullName>
    </recommendedName>
</protein>
<feature type="transmembrane region" description="Helical" evidence="1">
    <location>
        <begin position="6"/>
        <end position="32"/>
    </location>
</feature>
<keyword evidence="1" id="KW-1133">Transmembrane helix</keyword>
<dbReference type="AlphaFoldDB" id="A0A1G1VJB0"/>
<evidence type="ECO:0008006" key="4">
    <source>
        <dbReference type="Google" id="ProtNLM"/>
    </source>
</evidence>
<reference evidence="2 3" key="1">
    <citation type="journal article" date="2016" name="Nat. Commun.">
        <title>Thousands of microbial genomes shed light on interconnected biogeochemical processes in an aquifer system.</title>
        <authorList>
            <person name="Anantharaman K."/>
            <person name="Brown C.T."/>
            <person name="Hug L.A."/>
            <person name="Sharon I."/>
            <person name="Castelle C.J."/>
            <person name="Probst A.J."/>
            <person name="Thomas B.C."/>
            <person name="Singh A."/>
            <person name="Wilkins M.J."/>
            <person name="Karaoz U."/>
            <person name="Brodie E.L."/>
            <person name="Williams K.H."/>
            <person name="Hubbard S.S."/>
            <person name="Banfield J.F."/>
        </authorList>
    </citation>
    <scope>NUCLEOTIDE SEQUENCE [LARGE SCALE GENOMIC DNA]</scope>
</reference>
<evidence type="ECO:0000313" key="3">
    <source>
        <dbReference type="Proteomes" id="UP000177324"/>
    </source>
</evidence>
<accession>A0A1G1VJB0</accession>
<sequence>MIPKPLINLLFITTPIMAVVLGVASIFVHNFLATSGSDLKSLELKAQMLTDQNSLLHQHIAQASSLTLLRDQAPSLGFLTPERVVYVNLSQPLAQR</sequence>